<evidence type="ECO:0000313" key="2">
    <source>
        <dbReference type="Proteomes" id="UP000016936"/>
    </source>
</evidence>
<accession>M2TQ47</accession>
<organism evidence="1 2">
    <name type="scientific">Cochliobolus heterostrophus (strain C5 / ATCC 48332 / race O)</name>
    <name type="common">Southern corn leaf blight fungus</name>
    <name type="synonym">Bipolaris maydis</name>
    <dbReference type="NCBI Taxonomy" id="701091"/>
    <lineage>
        <taxon>Eukaryota</taxon>
        <taxon>Fungi</taxon>
        <taxon>Dikarya</taxon>
        <taxon>Ascomycota</taxon>
        <taxon>Pezizomycotina</taxon>
        <taxon>Dothideomycetes</taxon>
        <taxon>Pleosporomycetidae</taxon>
        <taxon>Pleosporales</taxon>
        <taxon>Pleosporineae</taxon>
        <taxon>Pleosporaceae</taxon>
        <taxon>Bipolaris</taxon>
    </lineage>
</organism>
<evidence type="ECO:0000313" key="1">
    <source>
        <dbReference type="EMBL" id="EMD88684.1"/>
    </source>
</evidence>
<reference evidence="1 2" key="1">
    <citation type="journal article" date="2012" name="PLoS Pathog.">
        <title>Diverse lifestyles and strategies of plant pathogenesis encoded in the genomes of eighteen Dothideomycetes fungi.</title>
        <authorList>
            <person name="Ohm R.A."/>
            <person name="Feau N."/>
            <person name="Henrissat B."/>
            <person name="Schoch C.L."/>
            <person name="Horwitz B.A."/>
            <person name="Barry K.W."/>
            <person name="Condon B.J."/>
            <person name="Copeland A.C."/>
            <person name="Dhillon B."/>
            <person name="Glaser F."/>
            <person name="Hesse C.N."/>
            <person name="Kosti I."/>
            <person name="LaButti K."/>
            <person name="Lindquist E.A."/>
            <person name="Lucas S."/>
            <person name="Salamov A.A."/>
            <person name="Bradshaw R.E."/>
            <person name="Ciuffetti L."/>
            <person name="Hamelin R.C."/>
            <person name="Kema G.H.J."/>
            <person name="Lawrence C."/>
            <person name="Scott J.A."/>
            <person name="Spatafora J.W."/>
            <person name="Turgeon B.G."/>
            <person name="de Wit P.J.G.M."/>
            <person name="Zhong S."/>
            <person name="Goodwin S.B."/>
            <person name="Grigoriev I.V."/>
        </authorList>
    </citation>
    <scope>NUCLEOTIDE SEQUENCE [LARGE SCALE GENOMIC DNA]</scope>
    <source>
        <strain evidence="2">C5 / ATCC 48332 / race O</strain>
    </source>
</reference>
<keyword evidence="2" id="KW-1185">Reference proteome</keyword>
<dbReference type="EMBL" id="KB445580">
    <property type="protein sequence ID" value="EMD88684.1"/>
    <property type="molecule type" value="Genomic_DNA"/>
</dbReference>
<sequence>MNAALRLPVRPMKKRNRRRWGIQCGIIARRRKCRKCREDQIESVIKRTVVRK</sequence>
<proteinExistence type="predicted"/>
<dbReference type="AlphaFoldDB" id="M2TQ47"/>
<name>M2TQ47_COCH5</name>
<dbReference type="HOGENOM" id="CLU_3087069_0_0_1"/>
<dbReference type="Proteomes" id="UP000016936">
    <property type="component" value="Unassembled WGS sequence"/>
</dbReference>
<gene>
    <name evidence="1" type="ORF">COCHEDRAFT_1022974</name>
</gene>
<reference evidence="2" key="2">
    <citation type="journal article" date="2013" name="PLoS Genet.">
        <title>Comparative genome structure, secondary metabolite, and effector coding capacity across Cochliobolus pathogens.</title>
        <authorList>
            <person name="Condon B.J."/>
            <person name="Leng Y."/>
            <person name="Wu D."/>
            <person name="Bushley K.E."/>
            <person name="Ohm R.A."/>
            <person name="Otillar R."/>
            <person name="Martin J."/>
            <person name="Schackwitz W."/>
            <person name="Grimwood J."/>
            <person name="MohdZainudin N."/>
            <person name="Xue C."/>
            <person name="Wang R."/>
            <person name="Manning V.A."/>
            <person name="Dhillon B."/>
            <person name="Tu Z.J."/>
            <person name="Steffenson B.J."/>
            <person name="Salamov A."/>
            <person name="Sun H."/>
            <person name="Lowry S."/>
            <person name="LaButti K."/>
            <person name="Han J."/>
            <person name="Copeland A."/>
            <person name="Lindquist E."/>
            <person name="Barry K."/>
            <person name="Schmutz J."/>
            <person name="Baker S.E."/>
            <person name="Ciuffetti L.M."/>
            <person name="Grigoriev I.V."/>
            <person name="Zhong S."/>
            <person name="Turgeon B.G."/>
        </authorList>
    </citation>
    <scope>NUCLEOTIDE SEQUENCE [LARGE SCALE GENOMIC DNA]</scope>
    <source>
        <strain evidence="2">C5 / ATCC 48332 / race O</strain>
    </source>
</reference>
<protein>
    <submittedName>
        <fullName evidence="1">Uncharacterized protein</fullName>
    </submittedName>
</protein>